<organism evidence="2 3">
    <name type="scientific">Hydnum rufescens UP504</name>
    <dbReference type="NCBI Taxonomy" id="1448309"/>
    <lineage>
        <taxon>Eukaryota</taxon>
        <taxon>Fungi</taxon>
        <taxon>Dikarya</taxon>
        <taxon>Basidiomycota</taxon>
        <taxon>Agaricomycotina</taxon>
        <taxon>Agaricomycetes</taxon>
        <taxon>Cantharellales</taxon>
        <taxon>Hydnaceae</taxon>
        <taxon>Hydnum</taxon>
    </lineage>
</organism>
<dbReference type="EMBL" id="MU129082">
    <property type="protein sequence ID" value="KAF9507414.1"/>
    <property type="molecule type" value="Genomic_DNA"/>
</dbReference>
<dbReference type="OrthoDB" id="5535068at2759"/>
<protein>
    <recommendedName>
        <fullName evidence="1">DUF4100 domain-containing protein</fullName>
    </recommendedName>
</protein>
<evidence type="ECO:0000313" key="3">
    <source>
        <dbReference type="Proteomes" id="UP000886523"/>
    </source>
</evidence>
<keyword evidence="3" id="KW-1185">Reference proteome</keyword>
<dbReference type="AlphaFoldDB" id="A0A9P6DQI4"/>
<dbReference type="Proteomes" id="UP000886523">
    <property type="component" value="Unassembled WGS sequence"/>
</dbReference>
<comment type="caution">
    <text evidence="2">The sequence shown here is derived from an EMBL/GenBank/DDBJ whole genome shotgun (WGS) entry which is preliminary data.</text>
</comment>
<reference evidence="2" key="1">
    <citation type="journal article" date="2020" name="Nat. Commun.">
        <title>Large-scale genome sequencing of mycorrhizal fungi provides insights into the early evolution of symbiotic traits.</title>
        <authorList>
            <person name="Miyauchi S."/>
            <person name="Kiss E."/>
            <person name="Kuo A."/>
            <person name="Drula E."/>
            <person name="Kohler A."/>
            <person name="Sanchez-Garcia M."/>
            <person name="Morin E."/>
            <person name="Andreopoulos B."/>
            <person name="Barry K.W."/>
            <person name="Bonito G."/>
            <person name="Buee M."/>
            <person name="Carver A."/>
            <person name="Chen C."/>
            <person name="Cichocki N."/>
            <person name="Clum A."/>
            <person name="Culley D."/>
            <person name="Crous P.W."/>
            <person name="Fauchery L."/>
            <person name="Girlanda M."/>
            <person name="Hayes R.D."/>
            <person name="Keri Z."/>
            <person name="LaButti K."/>
            <person name="Lipzen A."/>
            <person name="Lombard V."/>
            <person name="Magnuson J."/>
            <person name="Maillard F."/>
            <person name="Murat C."/>
            <person name="Nolan M."/>
            <person name="Ohm R.A."/>
            <person name="Pangilinan J."/>
            <person name="Pereira M.F."/>
            <person name="Perotto S."/>
            <person name="Peter M."/>
            <person name="Pfister S."/>
            <person name="Riley R."/>
            <person name="Sitrit Y."/>
            <person name="Stielow J.B."/>
            <person name="Szollosi G."/>
            <person name="Zifcakova L."/>
            <person name="Stursova M."/>
            <person name="Spatafora J.W."/>
            <person name="Tedersoo L."/>
            <person name="Vaario L.M."/>
            <person name="Yamada A."/>
            <person name="Yan M."/>
            <person name="Wang P."/>
            <person name="Xu J."/>
            <person name="Bruns T."/>
            <person name="Baldrian P."/>
            <person name="Vilgalys R."/>
            <person name="Dunand C."/>
            <person name="Henrissat B."/>
            <person name="Grigoriev I.V."/>
            <person name="Hibbett D."/>
            <person name="Nagy L.G."/>
            <person name="Martin F.M."/>
        </authorList>
    </citation>
    <scope>NUCLEOTIDE SEQUENCE</scope>
    <source>
        <strain evidence="2">UP504</strain>
    </source>
</reference>
<gene>
    <name evidence="2" type="ORF">BS47DRAFT_1366686</name>
</gene>
<evidence type="ECO:0000259" key="1">
    <source>
        <dbReference type="Pfam" id="PF13352"/>
    </source>
</evidence>
<accession>A0A9P6DQI4</accession>
<dbReference type="Pfam" id="PF13352">
    <property type="entry name" value="DUF4100"/>
    <property type="match status" value="1"/>
</dbReference>
<dbReference type="InterPro" id="IPR025165">
    <property type="entry name" value="DUF4100"/>
</dbReference>
<feature type="domain" description="DUF4100" evidence="1">
    <location>
        <begin position="9"/>
        <end position="70"/>
    </location>
</feature>
<dbReference type="CDD" id="cd00303">
    <property type="entry name" value="retropepsin_like"/>
    <property type="match status" value="1"/>
</dbReference>
<proteinExistence type="predicted"/>
<evidence type="ECO:0000313" key="2">
    <source>
        <dbReference type="EMBL" id="KAF9507414.1"/>
    </source>
</evidence>
<sequence length="189" mass="20964">MALPEKQIPKNPPTYRLTTEFQEACEDKEIAKKVLNQKVEITLGDFLGSAHGAAKIFAAGLKLKHDYNPKHQEPLTKQDEYYDHIRTLMDRDLDEDLSPQTQENYQAQVNLVGSLGPNPLFAMDTGKIAAKATGQNGTKDVVLMIDTGSKLNLISQEVQKRLNIPIDYNGQNWSLQGINSGPEPLIGCC</sequence>
<name>A0A9P6DQI4_9AGAM</name>